<dbReference type="EMBL" id="JTDY01000183">
    <property type="protein sequence ID" value="KOB78399.1"/>
    <property type="molecule type" value="Genomic_DNA"/>
</dbReference>
<proteinExistence type="predicted"/>
<keyword evidence="1" id="KW-0547">Nucleotide-binding</keyword>
<name>A0A0L7LSN7_OPEBR</name>
<dbReference type="GO" id="GO:0005524">
    <property type="term" value="F:ATP binding"/>
    <property type="evidence" value="ECO:0007669"/>
    <property type="project" value="UniProtKB-KW"/>
</dbReference>
<reference evidence="1 2" key="1">
    <citation type="journal article" date="2015" name="Genome Biol. Evol.">
        <title>The genome of winter moth (Operophtera brumata) provides a genomic perspective on sexual dimorphism and phenology.</title>
        <authorList>
            <person name="Derks M.F."/>
            <person name="Smit S."/>
            <person name="Salis L."/>
            <person name="Schijlen E."/>
            <person name="Bossers A."/>
            <person name="Mateman C."/>
            <person name="Pijl A.S."/>
            <person name="de Ridder D."/>
            <person name="Groenen M.A."/>
            <person name="Visser M.E."/>
            <person name="Megens H.J."/>
        </authorList>
    </citation>
    <scope>NUCLEOTIDE SEQUENCE [LARGE SCALE GENOMIC DNA]</scope>
    <source>
        <strain evidence="1">WM2013NL</strain>
        <tissue evidence="1">Head and thorax</tissue>
    </source>
</reference>
<gene>
    <name evidence="1" type="ORF">OBRU01_02422</name>
</gene>
<comment type="caution">
    <text evidence="1">The sequence shown here is derived from an EMBL/GenBank/DDBJ whole genome shotgun (WGS) entry which is preliminary data.</text>
</comment>
<accession>A0A0L7LSN7</accession>
<dbReference type="Proteomes" id="UP000037510">
    <property type="component" value="Unassembled WGS sequence"/>
</dbReference>
<evidence type="ECO:0000313" key="1">
    <source>
        <dbReference type="EMBL" id="KOB78399.1"/>
    </source>
</evidence>
<keyword evidence="2" id="KW-1185">Reference proteome</keyword>
<organism evidence="1 2">
    <name type="scientific">Operophtera brumata</name>
    <name type="common">Winter moth</name>
    <name type="synonym">Phalaena brumata</name>
    <dbReference type="NCBI Taxonomy" id="104452"/>
    <lineage>
        <taxon>Eukaryota</taxon>
        <taxon>Metazoa</taxon>
        <taxon>Ecdysozoa</taxon>
        <taxon>Arthropoda</taxon>
        <taxon>Hexapoda</taxon>
        <taxon>Insecta</taxon>
        <taxon>Pterygota</taxon>
        <taxon>Neoptera</taxon>
        <taxon>Endopterygota</taxon>
        <taxon>Lepidoptera</taxon>
        <taxon>Glossata</taxon>
        <taxon>Ditrysia</taxon>
        <taxon>Geometroidea</taxon>
        <taxon>Geometridae</taxon>
        <taxon>Larentiinae</taxon>
        <taxon>Operophtera</taxon>
    </lineage>
</organism>
<evidence type="ECO:0000313" key="2">
    <source>
        <dbReference type="Proteomes" id="UP000037510"/>
    </source>
</evidence>
<keyword evidence="1" id="KW-0067">ATP-binding</keyword>
<protein>
    <submittedName>
        <fullName evidence="1">Putative ATP-binding cassette</fullName>
    </submittedName>
</protein>
<sequence length="313" mass="35382">MPDAVKLLATVADAADDPTFIEFSKNGLKFSDLFNNPSRVKRYVRSQMQLNDDVAQSLMTSEISFQGILNGNLNRCSPDSVSQTLVVRNSAHLQVITERLCALTKQHMQSMFMDLLYEINFSKYIKMVSNLIQKFIDLLKPTFGDTKEYQSAREFADTAVTGVQYFNKIFGSLSNHTEQIDSANVGSNVAKADISLDKINRMFDNAVEAASAKDESIDPFNVLTKLANFFYKFLSNNYKHDVVFYSTLIAKLMEGAHRVIQINMHIEEITYNVTLRNPQAIKLLKGLDPEIFGKILEALVSAERTQAYNRDSR</sequence>
<dbReference type="AlphaFoldDB" id="A0A0L7LSN7"/>